<dbReference type="RefSeq" id="WP_377056327.1">
    <property type="nucleotide sequence ID" value="NZ_JBHLVZ010000098.1"/>
</dbReference>
<sequence>MRALIVALALFAGLAASPAEAQNRFWLVNNTGDTIQTANVSASRLSNWGPDILGNGVLPSGNRVYVTPNFGDCVLDVRVTYASGREETRMGLNACSINTIAFGGAGTGTTAAAGTGATIAAPRGGDPSFNFVNRSGQTIRELYISLSSQSSWGSDRLGTDVMSPGASVYIRLPGGGSCAADIRVVYANGSAAERRGVETCSRTDVIWR</sequence>
<dbReference type="EMBL" id="JBHLVZ010000098">
    <property type="protein sequence ID" value="MFC0389186.1"/>
    <property type="molecule type" value="Genomic_DNA"/>
</dbReference>
<gene>
    <name evidence="2" type="ORF">ACFFIC_27120</name>
</gene>
<reference evidence="2 3" key="1">
    <citation type="submission" date="2024-09" db="EMBL/GenBank/DDBJ databases">
        <authorList>
            <person name="Sun Q."/>
            <person name="Mori K."/>
        </authorList>
    </citation>
    <scope>NUCLEOTIDE SEQUENCE [LARGE SCALE GENOMIC DNA]</scope>
    <source>
        <strain evidence="2 3">CCM 7468</strain>
    </source>
</reference>
<protein>
    <submittedName>
        <fullName evidence="2">Tat pathway signal protein</fullName>
    </submittedName>
</protein>
<dbReference type="Proteomes" id="UP001589789">
    <property type="component" value="Unassembled WGS sequence"/>
</dbReference>
<comment type="caution">
    <text evidence="2">The sequence shown here is derived from an EMBL/GenBank/DDBJ whole genome shotgun (WGS) entry which is preliminary data.</text>
</comment>
<organism evidence="2 3">
    <name type="scientific">Muricoccus vinaceus</name>
    <dbReference type="NCBI Taxonomy" id="424704"/>
    <lineage>
        <taxon>Bacteria</taxon>
        <taxon>Pseudomonadati</taxon>
        <taxon>Pseudomonadota</taxon>
        <taxon>Alphaproteobacteria</taxon>
        <taxon>Acetobacterales</taxon>
        <taxon>Roseomonadaceae</taxon>
        <taxon>Muricoccus</taxon>
    </lineage>
</organism>
<proteinExistence type="predicted"/>
<feature type="signal peptide" evidence="1">
    <location>
        <begin position="1"/>
        <end position="21"/>
    </location>
</feature>
<evidence type="ECO:0000256" key="1">
    <source>
        <dbReference type="SAM" id="SignalP"/>
    </source>
</evidence>
<evidence type="ECO:0000313" key="2">
    <source>
        <dbReference type="EMBL" id="MFC0389186.1"/>
    </source>
</evidence>
<feature type="chain" id="PRO_5045336813" evidence="1">
    <location>
        <begin position="22"/>
        <end position="208"/>
    </location>
</feature>
<evidence type="ECO:0000313" key="3">
    <source>
        <dbReference type="Proteomes" id="UP001589789"/>
    </source>
</evidence>
<keyword evidence="1" id="KW-0732">Signal</keyword>
<accession>A0ABV6J0C0</accession>
<name>A0ABV6J0C0_9PROT</name>
<keyword evidence="3" id="KW-1185">Reference proteome</keyword>